<dbReference type="Gene3D" id="3.40.1380.10">
    <property type="match status" value="1"/>
</dbReference>
<keyword evidence="6" id="KW-0406">Ion transport</keyword>
<dbReference type="PANTHER" id="PTHR11693:SF22">
    <property type="entry name" value="ATP SYNTHASE SUBUNIT GAMMA, MITOCHONDRIAL"/>
    <property type="match status" value="1"/>
</dbReference>
<dbReference type="Gene3D" id="1.10.287.80">
    <property type="entry name" value="ATP synthase, gamma subunit, helix hairpin domain"/>
    <property type="match status" value="1"/>
</dbReference>
<gene>
    <name evidence="10" type="ordered locus">AciX9_2529</name>
</gene>
<accession>E8WVN0</accession>
<sequence>MSGSTEQLSRKISGAKDLGGVVRAMKALAASSVGQYEKAVNALDDYLHTVELGLIACLHRASKGFPAIDIKPQHADKIGAVIFGSDQGLVGSFNEVIVEFSQKSLRALAGRVTQIWVVGDRAKALLAETGGIPVRGLEVPASLDAITPLVGQILLELEAAREKGEIWEVHVFHNHPKPSSAYEPVGRWLLPLDAAWEQKLHATPWPTKTPPQVIDGVSSAFPILIRDYLFVLLFQACAESLASENASRLASMSRAEKSIDSMLDDLNRKYHRLRQESIDEELFDVIAGFEALTRKKPKPSSDTSLAKTSH</sequence>
<dbReference type="STRING" id="1198114.AciX9_2529"/>
<reference evidence="11" key="1">
    <citation type="submission" date="2011-01" db="EMBL/GenBank/DDBJ databases">
        <title>Complete sequence of chromosome of Acidobacterium sp. MP5ACTX9.</title>
        <authorList>
            <consortium name="US DOE Joint Genome Institute"/>
            <person name="Lucas S."/>
            <person name="Copeland A."/>
            <person name="Lapidus A."/>
            <person name="Cheng J.-F."/>
            <person name="Goodwin L."/>
            <person name="Pitluck S."/>
            <person name="Teshima H."/>
            <person name="Detter J.C."/>
            <person name="Han C."/>
            <person name="Tapia R."/>
            <person name="Land M."/>
            <person name="Hauser L."/>
            <person name="Kyrpides N."/>
            <person name="Ivanova N."/>
            <person name="Ovchinnikova G."/>
            <person name="Pagani I."/>
            <person name="Rawat S.R."/>
            <person name="Mannisto M."/>
            <person name="Haggblom M.M."/>
            <person name="Woyke T."/>
        </authorList>
    </citation>
    <scope>NUCLEOTIDE SEQUENCE [LARGE SCALE GENOMIC DNA]</scope>
    <source>
        <strain evidence="11">MP5ACTX9</strain>
    </source>
</reference>
<dbReference type="Proteomes" id="UP000000343">
    <property type="component" value="Chromosome"/>
</dbReference>
<dbReference type="KEGG" id="acm:AciX9_2529"/>
<dbReference type="RefSeq" id="WP_013580874.1">
    <property type="nucleotide sequence ID" value="NC_015064.1"/>
</dbReference>
<evidence type="ECO:0000256" key="7">
    <source>
        <dbReference type="ARBA" id="ARBA00023136"/>
    </source>
</evidence>
<dbReference type="PANTHER" id="PTHR11693">
    <property type="entry name" value="ATP SYNTHASE GAMMA CHAIN"/>
    <property type="match status" value="1"/>
</dbReference>
<dbReference type="SUPFAM" id="SSF52943">
    <property type="entry name" value="ATP synthase (F1-ATPase), gamma subunit"/>
    <property type="match status" value="1"/>
</dbReference>
<dbReference type="eggNOG" id="COG0224">
    <property type="taxonomic scope" value="Bacteria"/>
</dbReference>
<evidence type="ECO:0000256" key="2">
    <source>
        <dbReference type="ARBA" id="ARBA00004170"/>
    </source>
</evidence>
<keyword evidence="7" id="KW-0472">Membrane</keyword>
<keyword evidence="4" id="KW-0813">Transport</keyword>
<evidence type="ECO:0000256" key="3">
    <source>
        <dbReference type="ARBA" id="ARBA00007681"/>
    </source>
</evidence>
<keyword evidence="11" id="KW-1185">Reference proteome</keyword>
<evidence type="ECO:0000313" key="11">
    <source>
        <dbReference type="Proteomes" id="UP000000343"/>
    </source>
</evidence>
<dbReference type="HOGENOM" id="CLU_050669_1_0_0"/>
<dbReference type="NCBIfam" id="TIGR03323">
    <property type="entry name" value="alt_F1F0_F1_gam"/>
    <property type="match status" value="1"/>
</dbReference>
<dbReference type="OrthoDB" id="9812769at2"/>
<keyword evidence="9" id="KW-0066">ATP synthesis</keyword>
<keyword evidence="8" id="KW-0139">CF(1)</keyword>
<dbReference type="InterPro" id="IPR017709">
    <property type="entry name" value="Alt_ATP_synth_F1_gsu"/>
</dbReference>
<evidence type="ECO:0000256" key="8">
    <source>
        <dbReference type="ARBA" id="ARBA00023196"/>
    </source>
</evidence>
<protein>
    <submittedName>
        <fullName evidence="10">Alternate F1F0 ATPase, F1 subunit gamma</fullName>
    </submittedName>
</protein>
<evidence type="ECO:0000256" key="4">
    <source>
        <dbReference type="ARBA" id="ARBA00022448"/>
    </source>
</evidence>
<evidence type="ECO:0000256" key="9">
    <source>
        <dbReference type="ARBA" id="ARBA00023310"/>
    </source>
</evidence>
<keyword evidence="5" id="KW-0375">Hydrogen ion transport</keyword>
<dbReference type="GO" id="GO:0045259">
    <property type="term" value="C:proton-transporting ATP synthase complex"/>
    <property type="evidence" value="ECO:0007669"/>
    <property type="project" value="UniProtKB-KW"/>
</dbReference>
<evidence type="ECO:0000256" key="1">
    <source>
        <dbReference type="ARBA" id="ARBA00003456"/>
    </source>
</evidence>
<evidence type="ECO:0000256" key="6">
    <source>
        <dbReference type="ARBA" id="ARBA00023065"/>
    </source>
</evidence>
<dbReference type="InterPro" id="IPR035968">
    <property type="entry name" value="ATP_synth_F1_ATPase_gsu"/>
</dbReference>
<dbReference type="GO" id="GO:0046933">
    <property type="term" value="F:proton-transporting ATP synthase activity, rotational mechanism"/>
    <property type="evidence" value="ECO:0007669"/>
    <property type="project" value="InterPro"/>
</dbReference>
<comment type="similarity">
    <text evidence="3">Belongs to the ATPase gamma chain family.</text>
</comment>
<dbReference type="Pfam" id="PF00231">
    <property type="entry name" value="ATP-synt"/>
    <property type="match status" value="1"/>
</dbReference>
<comment type="subcellular location">
    <subcellularLocation>
        <location evidence="2">Membrane</location>
        <topology evidence="2">Peripheral membrane protein</topology>
    </subcellularLocation>
</comment>
<organism evidence="11">
    <name type="scientific">Granulicella tundricola (strain ATCC BAA-1859 / DSM 23138 / MP5ACTX9)</name>
    <dbReference type="NCBI Taxonomy" id="1198114"/>
    <lineage>
        <taxon>Bacteria</taxon>
        <taxon>Pseudomonadati</taxon>
        <taxon>Acidobacteriota</taxon>
        <taxon>Terriglobia</taxon>
        <taxon>Terriglobales</taxon>
        <taxon>Acidobacteriaceae</taxon>
        <taxon>Granulicella</taxon>
    </lineage>
</organism>
<dbReference type="PRINTS" id="PR00126">
    <property type="entry name" value="ATPASEGAMMA"/>
</dbReference>
<dbReference type="EMBL" id="CP002480">
    <property type="protein sequence ID" value="ADW69559.1"/>
    <property type="molecule type" value="Genomic_DNA"/>
</dbReference>
<proteinExistence type="inferred from homology"/>
<dbReference type="AlphaFoldDB" id="E8WVN0"/>
<dbReference type="PaxDb" id="1198114-AciX9_2529"/>
<dbReference type="InterPro" id="IPR000131">
    <property type="entry name" value="ATP_synth_F1_gsu"/>
</dbReference>
<comment type="function">
    <text evidence="1">Produces ATP from ADP in the presence of a proton gradient across the membrane. The gamma chain is believed to be important in regulating ATPase activity and the flow of protons through the CF(0) complex.</text>
</comment>
<dbReference type="CDD" id="cd12151">
    <property type="entry name" value="F1-ATPase_gamma"/>
    <property type="match status" value="1"/>
</dbReference>
<evidence type="ECO:0000256" key="5">
    <source>
        <dbReference type="ARBA" id="ARBA00022781"/>
    </source>
</evidence>
<name>E8WVN0_GRATM</name>
<evidence type="ECO:0000313" key="10">
    <source>
        <dbReference type="EMBL" id="ADW69559.1"/>
    </source>
</evidence>